<sequence>MFLAFYVHRCFMFTGFHHHVQQNSKPVGLHKQQPPCDIDSLIIIFDKIINKILQIYIISSSNKIVLQVLITDNGDFSVNAHICKILHYASNGKCTYLIF</sequence>
<dbReference type="EMBL" id="JAUDFV010000064">
    <property type="protein sequence ID" value="KAL2735319.1"/>
    <property type="molecule type" value="Genomic_DNA"/>
</dbReference>
<accession>A0ABD2BRB7</accession>
<keyword evidence="2" id="KW-1185">Reference proteome</keyword>
<evidence type="ECO:0000313" key="1">
    <source>
        <dbReference type="EMBL" id="KAL2735319.1"/>
    </source>
</evidence>
<proteinExistence type="predicted"/>
<organism evidence="1 2">
    <name type="scientific">Vespula squamosa</name>
    <name type="common">Southern yellow jacket</name>
    <name type="synonym">Wasp</name>
    <dbReference type="NCBI Taxonomy" id="30214"/>
    <lineage>
        <taxon>Eukaryota</taxon>
        <taxon>Metazoa</taxon>
        <taxon>Ecdysozoa</taxon>
        <taxon>Arthropoda</taxon>
        <taxon>Hexapoda</taxon>
        <taxon>Insecta</taxon>
        <taxon>Pterygota</taxon>
        <taxon>Neoptera</taxon>
        <taxon>Endopterygota</taxon>
        <taxon>Hymenoptera</taxon>
        <taxon>Apocrita</taxon>
        <taxon>Aculeata</taxon>
        <taxon>Vespoidea</taxon>
        <taxon>Vespidae</taxon>
        <taxon>Vespinae</taxon>
        <taxon>Vespula</taxon>
    </lineage>
</organism>
<reference evidence="1 2" key="1">
    <citation type="journal article" date="2024" name="Ann. Entomol. Soc. Am.">
        <title>Genomic analyses of the southern and eastern yellowjacket wasps (Hymenoptera: Vespidae) reveal evolutionary signatures of social life.</title>
        <authorList>
            <person name="Catto M.A."/>
            <person name="Caine P.B."/>
            <person name="Orr S.E."/>
            <person name="Hunt B.G."/>
            <person name="Goodisman M.A.D."/>
        </authorList>
    </citation>
    <scope>NUCLEOTIDE SEQUENCE [LARGE SCALE GENOMIC DNA]</scope>
    <source>
        <strain evidence="1">233</strain>
        <tissue evidence="1">Head and thorax</tissue>
    </source>
</reference>
<protein>
    <submittedName>
        <fullName evidence="1">Uncharacterized protein</fullName>
    </submittedName>
</protein>
<name>A0ABD2BRB7_VESSQ</name>
<dbReference type="AlphaFoldDB" id="A0ABD2BRB7"/>
<gene>
    <name evidence="1" type="ORF">V1478_002959</name>
</gene>
<evidence type="ECO:0000313" key="2">
    <source>
        <dbReference type="Proteomes" id="UP001607302"/>
    </source>
</evidence>
<comment type="caution">
    <text evidence="1">The sequence shown here is derived from an EMBL/GenBank/DDBJ whole genome shotgun (WGS) entry which is preliminary data.</text>
</comment>
<dbReference type="Proteomes" id="UP001607302">
    <property type="component" value="Unassembled WGS sequence"/>
</dbReference>